<evidence type="ECO:0000313" key="5">
    <source>
        <dbReference type="Proteomes" id="UP001324185"/>
    </source>
</evidence>
<dbReference type="Gene3D" id="2.60.40.1190">
    <property type="match status" value="1"/>
</dbReference>
<name>A0ABZ0X0W0_9GAMM</name>
<dbReference type="Proteomes" id="UP001324185">
    <property type="component" value="Chromosome"/>
</dbReference>
<evidence type="ECO:0000256" key="1">
    <source>
        <dbReference type="SAM" id="SignalP"/>
    </source>
</evidence>
<feature type="domain" description="Carbohydrate-binding" evidence="2">
    <location>
        <begin position="39"/>
        <end position="192"/>
    </location>
</feature>
<evidence type="ECO:0000259" key="2">
    <source>
        <dbReference type="Pfam" id="PF06452"/>
    </source>
</evidence>
<sequence>MHLLKSSCCLLAFASFFVATEGQSLENINIPKVEGDITLDGKLDEAIWNNAIKVSLDYETRPGENTQAPVATTAYVAQNGDSLLVAFIAEDPDPSKLYYSFRDRDGWGDDQVGFKVDTFNDGRKAYNFFVNPVGVQSDSIEDDISLSEDTSWNGIWYSAAHITKTGYNVEIKLPFKVLRFPENSDKWGIDFVRFYPRGYMYRLAHSPQRRDINCYVCQITKAEGFEGIESGRNLEMTPYIVAQDSQTRSPPAEPAWQGDGVDWEAGLDLRWGITDSSVLNATINPDFSQVETDAAQLDVNTQFSLFYSEKRPFFLEGAEYFRTPFTLLNTRTIANPDFGAKYIGKNEGHSFGILASRDQQTSFLIPGSLSSSLARLTDVDGSDLESDVFAARYAYDLGEKSQIGGMITHRSADGYRNSVAAIDGKYMITNVDELRYEVMYSDTENPQQLQQDYGLAPSSDGLGYRVNYSHNGRDWDVFATHIDFDNDFRADLGYKPQVGYDRQAFGVKRNWYGTEANNDFFSDYSLQVKGERVTEYTDQKLWDLATITLNANGEYRSGFTLVGNVSYEFYQDNWFPQKYYSHSGSFYPVNALRVGYNIRWGDGVDYRNARAATYQEYGVYSNWQVTPHWSFGGEWQFTDFDVEQGQLFKADIFNFDTRYQFDQYSYLKFVIRYTDVDYNAPLYSNPNQVSRETIIDRQLLYGYKWNPRTVFYLGYSDNGFEDNTVNQFERTGKTFFSKFSYAFQF</sequence>
<dbReference type="Pfam" id="PF06452">
    <property type="entry name" value="CBM9_1"/>
    <property type="match status" value="1"/>
</dbReference>
<dbReference type="SUPFAM" id="SSF49344">
    <property type="entry name" value="CBD9-like"/>
    <property type="match status" value="1"/>
</dbReference>
<dbReference type="CDD" id="cd09618">
    <property type="entry name" value="CBM9_like_2"/>
    <property type="match status" value="1"/>
</dbReference>
<reference evidence="4 5" key="1">
    <citation type="submission" date="2023-11" db="EMBL/GenBank/DDBJ databases">
        <title>MicrobeMod: A computational toolkit for identifying prokaryotic methylation and restriction-modification with nanopore sequencing.</title>
        <authorList>
            <person name="Crits-Christoph A."/>
            <person name="Kang S.C."/>
            <person name="Lee H."/>
            <person name="Ostrov N."/>
        </authorList>
    </citation>
    <scope>NUCLEOTIDE SEQUENCE [LARGE SCALE GENOMIC DNA]</scope>
    <source>
        <strain evidence="4 5">DSMZ 16071</strain>
    </source>
</reference>
<dbReference type="RefSeq" id="WP_018624654.1">
    <property type="nucleotide sequence ID" value="NZ_CP140158.1"/>
</dbReference>
<dbReference type="InterPro" id="IPR045670">
    <property type="entry name" value="DUF5916"/>
</dbReference>
<evidence type="ECO:0000313" key="4">
    <source>
        <dbReference type="EMBL" id="WQG84195.1"/>
    </source>
</evidence>
<dbReference type="EMBL" id="CP140158">
    <property type="protein sequence ID" value="WQG84195.1"/>
    <property type="molecule type" value="Genomic_DNA"/>
</dbReference>
<keyword evidence="1" id="KW-0732">Signal</keyword>
<protein>
    <submittedName>
        <fullName evidence="4">DUF5916 domain-containing protein</fullName>
    </submittedName>
</protein>
<feature type="signal peptide" evidence="1">
    <location>
        <begin position="1"/>
        <end position="19"/>
    </location>
</feature>
<accession>A0ABZ0X0W0</accession>
<keyword evidence="5" id="KW-1185">Reference proteome</keyword>
<organism evidence="4 5">
    <name type="scientific">Kangiella aquimarina</name>
    <dbReference type="NCBI Taxonomy" id="261965"/>
    <lineage>
        <taxon>Bacteria</taxon>
        <taxon>Pseudomonadati</taxon>
        <taxon>Pseudomonadota</taxon>
        <taxon>Gammaproteobacteria</taxon>
        <taxon>Kangiellales</taxon>
        <taxon>Kangiellaceae</taxon>
        <taxon>Kangiella</taxon>
    </lineage>
</organism>
<feature type="chain" id="PRO_5046960174" evidence="1">
    <location>
        <begin position="20"/>
        <end position="745"/>
    </location>
</feature>
<gene>
    <name evidence="4" type="ORF">SR900_06870</name>
</gene>
<proteinExistence type="predicted"/>
<evidence type="ECO:0000259" key="3">
    <source>
        <dbReference type="Pfam" id="PF19313"/>
    </source>
</evidence>
<dbReference type="Pfam" id="PF19313">
    <property type="entry name" value="DUF5916"/>
    <property type="match status" value="1"/>
</dbReference>
<feature type="domain" description="DUF5916" evidence="3">
    <location>
        <begin position="234"/>
        <end position="323"/>
    </location>
</feature>
<dbReference type="InterPro" id="IPR010502">
    <property type="entry name" value="Carb-bd_dom_fam9"/>
</dbReference>